<dbReference type="RefSeq" id="WP_285997538.1">
    <property type="nucleotide sequence ID" value="NZ_CP127295.1"/>
</dbReference>
<evidence type="ECO:0000313" key="2">
    <source>
        <dbReference type="Proteomes" id="UP001239397"/>
    </source>
</evidence>
<accession>A0A9Y2JM78</accession>
<dbReference type="KEGG" id="amog:QRX60_44780"/>
<protein>
    <submittedName>
        <fullName evidence="1">Uncharacterized protein</fullName>
    </submittedName>
</protein>
<dbReference type="Proteomes" id="UP001239397">
    <property type="component" value="Chromosome"/>
</dbReference>
<keyword evidence="2" id="KW-1185">Reference proteome</keyword>
<evidence type="ECO:0000313" key="1">
    <source>
        <dbReference type="EMBL" id="WIY01078.1"/>
    </source>
</evidence>
<name>A0A9Y2JM78_9PSEU</name>
<dbReference type="EMBL" id="CP127295">
    <property type="protein sequence ID" value="WIY01078.1"/>
    <property type="molecule type" value="Genomic_DNA"/>
</dbReference>
<proteinExistence type="predicted"/>
<gene>
    <name evidence="1" type="ORF">QRX60_44780</name>
</gene>
<sequence length="58" mass="6273">MDASHACFGSSITEEFDSCSNASWLRILAPARLVRVFTLTEADEVLAVYPSPPDATGR</sequence>
<dbReference type="AlphaFoldDB" id="A0A9Y2JM78"/>
<reference evidence="1 2" key="1">
    <citation type="submission" date="2023-06" db="EMBL/GenBank/DDBJ databases">
        <authorList>
            <person name="Oyuntsetseg B."/>
            <person name="Kim S.B."/>
        </authorList>
    </citation>
    <scope>NUCLEOTIDE SEQUENCE [LARGE SCALE GENOMIC DNA]</scope>
    <source>
        <strain evidence="1 2">4-36</strain>
    </source>
</reference>
<organism evidence="1 2">
    <name type="scientific">Amycolatopsis mongoliensis</name>
    <dbReference type="NCBI Taxonomy" id="715475"/>
    <lineage>
        <taxon>Bacteria</taxon>
        <taxon>Bacillati</taxon>
        <taxon>Actinomycetota</taxon>
        <taxon>Actinomycetes</taxon>
        <taxon>Pseudonocardiales</taxon>
        <taxon>Pseudonocardiaceae</taxon>
        <taxon>Amycolatopsis</taxon>
    </lineage>
</organism>